<feature type="transmembrane region" description="Helical" evidence="2">
    <location>
        <begin position="72"/>
        <end position="90"/>
    </location>
</feature>
<name>A0A6J6SEB7_9ZZZZ</name>
<gene>
    <name evidence="4" type="ORF">UFOPK2786_00302</name>
    <name evidence="5" type="ORF">UFOPK4061_01680</name>
</gene>
<evidence type="ECO:0000256" key="2">
    <source>
        <dbReference type="SAM" id="Phobius"/>
    </source>
</evidence>
<dbReference type="InterPro" id="IPR025196">
    <property type="entry name" value="DUF4126"/>
</dbReference>
<feature type="transmembrane region" description="Helical" evidence="2">
    <location>
        <begin position="158"/>
        <end position="183"/>
    </location>
</feature>
<protein>
    <submittedName>
        <fullName evidence="4">Unannotated protein</fullName>
    </submittedName>
</protein>
<dbReference type="EMBL" id="CAFBPD010000335">
    <property type="protein sequence ID" value="CAB5025988.1"/>
    <property type="molecule type" value="Genomic_DNA"/>
</dbReference>
<evidence type="ECO:0000313" key="4">
    <source>
        <dbReference type="EMBL" id="CAB4732935.1"/>
    </source>
</evidence>
<dbReference type="EMBL" id="CAEZYW010000029">
    <property type="protein sequence ID" value="CAB4732935.1"/>
    <property type="molecule type" value="Genomic_DNA"/>
</dbReference>
<keyword evidence="2" id="KW-0472">Membrane</keyword>
<evidence type="ECO:0000256" key="1">
    <source>
        <dbReference type="SAM" id="MobiDB-lite"/>
    </source>
</evidence>
<organism evidence="4">
    <name type="scientific">freshwater metagenome</name>
    <dbReference type="NCBI Taxonomy" id="449393"/>
    <lineage>
        <taxon>unclassified sequences</taxon>
        <taxon>metagenomes</taxon>
        <taxon>ecological metagenomes</taxon>
    </lineage>
</organism>
<accession>A0A6J6SEB7</accession>
<feature type="domain" description="DUF4126" evidence="3">
    <location>
        <begin position="7"/>
        <end position="171"/>
    </location>
</feature>
<evidence type="ECO:0000259" key="3">
    <source>
        <dbReference type="Pfam" id="PF13548"/>
    </source>
</evidence>
<feature type="region of interest" description="Disordered" evidence="1">
    <location>
        <begin position="186"/>
        <end position="216"/>
    </location>
</feature>
<proteinExistence type="predicted"/>
<sequence length="216" mass="22105">MEAAIPLAFTAAWASGINPYLLVFLMGILGRLTSLDVPVAFERTDVLIVFAVLVAIDAVADKIMWLDSAWDVANTAIRPIAGGVVALLIASPSVDLPSAVIAAGGGAVALITHFAKATTRLAVNTSPEPASNVVVSVAEDVAIVGVVITAIFNPWVAGAIAAVLFTVAVIVAIALAGTARAVIRNRRNRRRMPKQAPVAPPATGPESGSDERIGGA</sequence>
<keyword evidence="2" id="KW-1133">Transmembrane helix</keyword>
<dbReference type="Pfam" id="PF13548">
    <property type="entry name" value="DUF4126"/>
    <property type="match status" value="1"/>
</dbReference>
<feature type="transmembrane region" description="Helical" evidence="2">
    <location>
        <begin position="40"/>
        <end position="60"/>
    </location>
</feature>
<evidence type="ECO:0000313" key="5">
    <source>
        <dbReference type="EMBL" id="CAB5025988.1"/>
    </source>
</evidence>
<reference evidence="4" key="1">
    <citation type="submission" date="2020-05" db="EMBL/GenBank/DDBJ databases">
        <authorList>
            <person name="Chiriac C."/>
            <person name="Salcher M."/>
            <person name="Ghai R."/>
            <person name="Kavagutti S V."/>
        </authorList>
    </citation>
    <scope>NUCLEOTIDE SEQUENCE</scope>
</reference>
<dbReference type="AlphaFoldDB" id="A0A6J6SEB7"/>
<keyword evidence="2" id="KW-0812">Transmembrane</keyword>